<feature type="compositionally biased region" description="Polar residues" evidence="1">
    <location>
        <begin position="342"/>
        <end position="357"/>
    </location>
</feature>
<dbReference type="OrthoDB" id="20872at2759"/>
<dbReference type="Proteomes" id="UP000566819">
    <property type="component" value="Unassembled WGS sequence"/>
</dbReference>
<evidence type="ECO:0000313" key="3">
    <source>
        <dbReference type="Proteomes" id="UP000566819"/>
    </source>
</evidence>
<accession>A0A8H4RMJ6</accession>
<evidence type="ECO:0000256" key="1">
    <source>
        <dbReference type="SAM" id="MobiDB-lite"/>
    </source>
</evidence>
<reference evidence="2 3" key="1">
    <citation type="submission" date="2020-03" db="EMBL/GenBank/DDBJ databases">
        <title>Draft Genome Sequence of Cudoniella acicularis.</title>
        <authorList>
            <person name="Buettner E."/>
            <person name="Kellner H."/>
        </authorList>
    </citation>
    <scope>NUCLEOTIDE SEQUENCE [LARGE SCALE GENOMIC DNA]</scope>
    <source>
        <strain evidence="2 3">DSM 108380</strain>
    </source>
</reference>
<sequence>MFAWHSALHDEKDTAMIGRRTAASLLPERHPTTLAKLRPSREFSSLYEPADKRFAMSTYSLEEKILDLLRAKESCDKRFVTPTLEAHEATNRKALSENERIRTKNELRILKGLKALGTRTDLNYGSVDFDNTARLLIQMGPVDYDRVLPDFSPLNPLLVVKTVALLLKRVLRPDGCWPIGVRCKSALHFAGLPAKDARPDSMRAFLSGRNIDLNVQDEVGNTSLQEAVKHRNTKLVRLLLADDRVELNNQNHNGDTALLNSYQSNYAASDADPVPEVSYNGATHYDPHHPASYYPSTYSSASHFEDEEFPPLPPVPDQNGTSCGNYYTTNGNSDETSRGRSHSGTRPTSNTNTVFHRTTNSNTTLSTLKSTPDTSSGLLLHAALAASSSVTNAIGSTIIVQNSLVQAGSTVDMSQTFIDSQGTQRMSAEMSRSDFLRMKAKSSEITSSNLVLKIQHHGLME</sequence>
<proteinExistence type="predicted"/>
<name>A0A8H4RMJ6_9HELO</name>
<keyword evidence="3" id="KW-1185">Reference proteome</keyword>
<dbReference type="Gene3D" id="1.25.40.20">
    <property type="entry name" value="Ankyrin repeat-containing domain"/>
    <property type="match status" value="1"/>
</dbReference>
<gene>
    <name evidence="2" type="ORF">G7Y89_g5384</name>
</gene>
<evidence type="ECO:0000313" key="2">
    <source>
        <dbReference type="EMBL" id="KAF4632734.1"/>
    </source>
</evidence>
<feature type="compositionally biased region" description="Polar residues" evidence="1">
    <location>
        <begin position="318"/>
        <end position="334"/>
    </location>
</feature>
<dbReference type="EMBL" id="JAAMPI010000321">
    <property type="protein sequence ID" value="KAF4632734.1"/>
    <property type="molecule type" value="Genomic_DNA"/>
</dbReference>
<dbReference type="SUPFAM" id="SSF48403">
    <property type="entry name" value="Ankyrin repeat"/>
    <property type="match status" value="1"/>
</dbReference>
<dbReference type="AlphaFoldDB" id="A0A8H4RMJ6"/>
<comment type="caution">
    <text evidence="2">The sequence shown here is derived from an EMBL/GenBank/DDBJ whole genome shotgun (WGS) entry which is preliminary data.</text>
</comment>
<protein>
    <submittedName>
        <fullName evidence="2">Uncharacterized protein</fullName>
    </submittedName>
</protein>
<organism evidence="2 3">
    <name type="scientific">Cudoniella acicularis</name>
    <dbReference type="NCBI Taxonomy" id="354080"/>
    <lineage>
        <taxon>Eukaryota</taxon>
        <taxon>Fungi</taxon>
        <taxon>Dikarya</taxon>
        <taxon>Ascomycota</taxon>
        <taxon>Pezizomycotina</taxon>
        <taxon>Leotiomycetes</taxon>
        <taxon>Helotiales</taxon>
        <taxon>Tricladiaceae</taxon>
        <taxon>Cudoniella</taxon>
    </lineage>
</organism>
<feature type="region of interest" description="Disordered" evidence="1">
    <location>
        <begin position="296"/>
        <end position="357"/>
    </location>
</feature>
<dbReference type="InterPro" id="IPR036770">
    <property type="entry name" value="Ankyrin_rpt-contain_sf"/>
</dbReference>